<evidence type="ECO:0000313" key="2">
    <source>
        <dbReference type="EMBL" id="AFM02624.1"/>
    </source>
</evidence>
<name>I4AF89_BERLS</name>
<dbReference type="GO" id="GO:0008168">
    <property type="term" value="F:methyltransferase activity"/>
    <property type="evidence" value="ECO:0007669"/>
    <property type="project" value="UniProtKB-KW"/>
</dbReference>
<dbReference type="eggNOG" id="COG2226">
    <property type="taxonomic scope" value="Bacteria"/>
</dbReference>
<gene>
    <name evidence="2" type="ordered locus">Fleli_0124</name>
</gene>
<keyword evidence="2" id="KW-0489">Methyltransferase</keyword>
<dbReference type="Pfam" id="PF13649">
    <property type="entry name" value="Methyltransf_25"/>
    <property type="match status" value="1"/>
</dbReference>
<dbReference type="CDD" id="cd02440">
    <property type="entry name" value="AdoMet_MTases"/>
    <property type="match status" value="1"/>
</dbReference>
<dbReference type="STRING" id="880071.Fleli_0124"/>
<dbReference type="InterPro" id="IPR029063">
    <property type="entry name" value="SAM-dependent_MTases_sf"/>
</dbReference>
<dbReference type="EMBL" id="CP003345">
    <property type="protein sequence ID" value="AFM02624.1"/>
    <property type="molecule type" value="Genomic_DNA"/>
</dbReference>
<dbReference type="PATRIC" id="fig|880071.3.peg.123"/>
<dbReference type="OrthoDB" id="8385759at2"/>
<keyword evidence="3" id="KW-1185">Reference proteome</keyword>
<dbReference type="Gene3D" id="3.40.50.150">
    <property type="entry name" value="Vaccinia Virus protein VP39"/>
    <property type="match status" value="1"/>
</dbReference>
<sequence length="293" mass="34051">MSQLNPNDKEYEEYKKEPSDYLEANKKMWNSLTEAHKNSNFYNVSQFKKDRNSLNAIEINEVGDVEGKSLLHLQCHFGMDTLSWANMGAEVTGMDMSDASIELAGELSKEIETPAKFVVSDVYSLRDNLQGEFDVVFTSYGAIGWLPDLNKWAEIVASYIKEGGFFYMVEFHPVIYMYEWGNNFALQYSYFNESSIVEEVEQSYTGDRHKQKQVSYSWNHSISEIINSLLAQGLQLEFFNEYEYSVYNCFPNLKEIEKGKFRFKPPYDKLPHTFSLKVRKPFSKKKISGRIEV</sequence>
<dbReference type="Proteomes" id="UP000006054">
    <property type="component" value="Chromosome"/>
</dbReference>
<protein>
    <submittedName>
        <fullName evidence="2">Methyltransferase family protein</fullName>
    </submittedName>
</protein>
<dbReference type="AlphaFoldDB" id="I4AF89"/>
<evidence type="ECO:0000259" key="1">
    <source>
        <dbReference type="Pfam" id="PF13649"/>
    </source>
</evidence>
<organism evidence="2 3">
    <name type="scientific">Bernardetia litoralis (strain ATCC 23117 / DSM 6794 / NBRC 15988 / NCIMB 1366 / Fx l1 / Sio-4)</name>
    <name type="common">Flexibacter litoralis</name>
    <dbReference type="NCBI Taxonomy" id="880071"/>
    <lineage>
        <taxon>Bacteria</taxon>
        <taxon>Pseudomonadati</taxon>
        <taxon>Bacteroidota</taxon>
        <taxon>Cytophagia</taxon>
        <taxon>Cytophagales</taxon>
        <taxon>Bernardetiaceae</taxon>
        <taxon>Bernardetia</taxon>
    </lineage>
</organism>
<accession>I4AF89</accession>
<dbReference type="KEGG" id="fli:Fleli_0124"/>
<proteinExistence type="predicted"/>
<reference evidence="3" key="1">
    <citation type="submission" date="2012-06" db="EMBL/GenBank/DDBJ databases">
        <title>The complete genome of Flexibacter litoralis DSM 6794.</title>
        <authorList>
            <person name="Lucas S."/>
            <person name="Copeland A."/>
            <person name="Lapidus A."/>
            <person name="Glavina del Rio T."/>
            <person name="Dalin E."/>
            <person name="Tice H."/>
            <person name="Bruce D."/>
            <person name="Goodwin L."/>
            <person name="Pitluck S."/>
            <person name="Peters L."/>
            <person name="Ovchinnikova G."/>
            <person name="Lu M."/>
            <person name="Kyrpides N."/>
            <person name="Mavromatis K."/>
            <person name="Ivanova N."/>
            <person name="Brettin T."/>
            <person name="Detter J.C."/>
            <person name="Han C."/>
            <person name="Larimer F."/>
            <person name="Land M."/>
            <person name="Hauser L."/>
            <person name="Markowitz V."/>
            <person name="Cheng J.-F."/>
            <person name="Hugenholtz P."/>
            <person name="Woyke T."/>
            <person name="Wu D."/>
            <person name="Spring S."/>
            <person name="Lang E."/>
            <person name="Kopitz M."/>
            <person name="Brambilla E."/>
            <person name="Klenk H.-P."/>
            <person name="Eisen J.A."/>
        </authorList>
    </citation>
    <scope>NUCLEOTIDE SEQUENCE [LARGE SCALE GENOMIC DNA]</scope>
    <source>
        <strain evidence="3">ATCC 23117 / DSM 6794 / NBRC 15988 / NCIMB 1366 / Sio-4</strain>
    </source>
</reference>
<dbReference type="InterPro" id="IPR041698">
    <property type="entry name" value="Methyltransf_25"/>
</dbReference>
<feature type="domain" description="Methyltransferase" evidence="1">
    <location>
        <begin position="71"/>
        <end position="164"/>
    </location>
</feature>
<dbReference type="GO" id="GO:0032259">
    <property type="term" value="P:methylation"/>
    <property type="evidence" value="ECO:0007669"/>
    <property type="project" value="UniProtKB-KW"/>
</dbReference>
<evidence type="ECO:0000313" key="3">
    <source>
        <dbReference type="Proteomes" id="UP000006054"/>
    </source>
</evidence>
<dbReference type="RefSeq" id="WP_014796092.1">
    <property type="nucleotide sequence ID" value="NC_018018.1"/>
</dbReference>
<keyword evidence="2" id="KW-0808">Transferase</keyword>
<dbReference type="HOGENOM" id="CLU_065741_0_0_10"/>
<dbReference type="SUPFAM" id="SSF53335">
    <property type="entry name" value="S-adenosyl-L-methionine-dependent methyltransferases"/>
    <property type="match status" value="1"/>
</dbReference>